<keyword evidence="2" id="KW-1133">Transmembrane helix</keyword>
<feature type="chain" id="PRO_5022659345" evidence="3">
    <location>
        <begin position="27"/>
        <end position="2843"/>
    </location>
</feature>
<feature type="compositionally biased region" description="Basic and acidic residues" evidence="1">
    <location>
        <begin position="1309"/>
        <end position="1318"/>
    </location>
</feature>
<feature type="signal peptide" evidence="3">
    <location>
        <begin position="1"/>
        <end position="26"/>
    </location>
</feature>
<protein>
    <submittedName>
        <fullName evidence="4">Uncharacterized protein</fullName>
    </submittedName>
</protein>
<feature type="transmembrane region" description="Helical" evidence="2">
    <location>
        <begin position="1263"/>
        <end position="1280"/>
    </location>
</feature>
<evidence type="ECO:0000313" key="4">
    <source>
        <dbReference type="EMBL" id="TWT65021.1"/>
    </source>
</evidence>
<feature type="region of interest" description="Disordered" evidence="1">
    <location>
        <begin position="2638"/>
        <end position="2667"/>
    </location>
</feature>
<evidence type="ECO:0000313" key="5">
    <source>
        <dbReference type="Proteomes" id="UP000318053"/>
    </source>
</evidence>
<dbReference type="PROSITE" id="PS51257">
    <property type="entry name" value="PROKAR_LIPOPROTEIN"/>
    <property type="match status" value="1"/>
</dbReference>
<feature type="region of interest" description="Disordered" evidence="1">
    <location>
        <begin position="36"/>
        <end position="111"/>
    </location>
</feature>
<evidence type="ECO:0000256" key="2">
    <source>
        <dbReference type="SAM" id="Phobius"/>
    </source>
</evidence>
<feature type="region of interest" description="Disordered" evidence="1">
    <location>
        <begin position="1309"/>
        <end position="1333"/>
    </location>
</feature>
<feature type="region of interest" description="Disordered" evidence="1">
    <location>
        <begin position="2274"/>
        <end position="2303"/>
    </location>
</feature>
<feature type="region of interest" description="Disordered" evidence="1">
    <location>
        <begin position="1826"/>
        <end position="1868"/>
    </location>
</feature>
<keyword evidence="3" id="KW-0732">Signal</keyword>
<dbReference type="RefSeq" id="WP_186774983.1">
    <property type="nucleotide sequence ID" value="NZ_SJPK01000008.1"/>
</dbReference>
<feature type="region of interest" description="Disordered" evidence="1">
    <location>
        <begin position="2020"/>
        <end position="2052"/>
    </location>
</feature>
<feature type="compositionally biased region" description="Polar residues" evidence="1">
    <location>
        <begin position="825"/>
        <end position="847"/>
    </location>
</feature>
<feature type="region of interest" description="Disordered" evidence="1">
    <location>
        <begin position="862"/>
        <end position="902"/>
    </location>
</feature>
<gene>
    <name evidence="4" type="ORF">CA85_33660</name>
</gene>
<feature type="transmembrane region" description="Helical" evidence="2">
    <location>
        <begin position="2744"/>
        <end position="2765"/>
    </location>
</feature>
<name>A0A5C5XR84_9BACT</name>
<sequence length="2843" mass="310496" precursor="true">MIRYSAWACPWLIVACLLFLASPLAADGQATAPNAVPGAGDTGAGDVGEASATSVEPDDELEEEAAKTGEGSREESQEASTDEADSSAPAKPTEAAGSRSAKLSRPPSPLAVPQWRGYTPRWIGLYGSQLADLIPESFRPISIDDLVKALRDSSHHLQPPSEVPIPRLTVVAHTHSDHLVSDASRLVLPKATQRNAVSEEDETHPAWQRYRLGAMNLDLAPSSTAATTRADRLSQARIVSDPEGNSFAWGPPEAAIDFEWSVRCQRTIDGRQWTLQLPDATVTQFYLSVAKGTSLIVEGGAATRLTEAPPWEELGLHPDSLERSQARYSADHDSLIWYSIEPTPGQPLVIRQRATDGSGSVSPWMSVVRGCHLQARWMGDQLRWTYRITFDSSSSHDLTELAWADGEVTAVQCDSLSVPFVWHGNIARWGDFHPGNGSTDDAAADAVGTTTTTWVVEGVSRRQGDRVSLPRPLLPPDHFVVPPQAWHMQLDIPHWSMLSEVRLPRGWSVRRLPTEASRPVRLSSLAADGSEEQDLTNDVSITTWMATGPAPQADAPWSVSLVANDSLVFADHQMRFEMDESSIQARGKISVEMPRGAISPVTLELQDGFQFELIGVGEGRRSVPVGTGTGTGTGRRLTIWPGNDEVIDNRVVVYVSGRSRRSNIANRMPAAGTTGTPNDEQSLAEAPKTDEEVEETVRATAEQPDPTAQDSPRGNRAAALSDQWLQQTEPLWLMRAVDCPGQLLATIVPPAGMTWSAKASIEPSRIAFPDLSATQRRFFAPLPGDAIVFGGPIDATPEVTLEKPDVYLSASLRTLLHAGPKATPTWRSPSQRRLSSPGSQEPASLWQTVEVKTEGTAGEIRSMRLRFAARSPERGSLSSERSTTGAPEDAPAESSPTGAATPPWQSLQWYVQLQPGQAETPLAQHAVTRHFVENSGDWEVQIALPPQFTNQSLLLGRRRLRAETGRKFAIGLPNVPDAASQSAEIWIDSSLQLHRHPETLKGVPMVDSSFHDRTGTDATASRDGGRDSSFTTTTRYRYSPNDQPWVEVRPRAHPTPLGLIVGEHLTAEASVSGTDTLRLTCLARSRTEMLLTFPPSLHLVDLRCDGVLITPRVIPGYGVVIPTPATVAAAKSPSADSLARTPGSSRSEPRRSDAEESESLQTSSAPRWVRIEANWVSETPLNRWYRWYQFPLIELDQLAVDRRNQLLASTGTRAFHLPGFARPWYPAASPLLLPTGLVTGIGWVAAFLLLALACLVGRRSLRVVVAGILLTAVAVALWPAAAMALLTFVALPLTLAAIQLTTAVWHRDDEGGRKDSEARAAQSLKDPSESRLSGVSPLVGWIVFALTFAGSAATTNRLAGQSVEATATSELSSAGRVVNDSEDDKSAPTIDVLVPLQGDGEILGNKIYIPESFYNDLFFRSDRLSWQNPMIDRVSYELHLKSPLENSRSILGAGDFFESNGFENRSLNQSQQPDSSTDDAIVSDEILSQSGAAKLQARLKLTLPPNIRRIRLPYRFDQIDNVMQVNTIGVPVTIRWGGERDGWAWVEIPMLGRDPEIMELTISLNCELQWQDPWVRVACDLPSLPAADLVVRANDAVENVMLLTPTTSWFVDWESQREDESSPPTDPLGSVRTIDEGGERQSTVMLLGSQRQLSLRFQIPSSARASVEELRVPAENAGDEGTRNLASRDVPRLPWQDASQWQQRFWIHSESGKTVIECELECLQTLPPEVVVAITTSAPAVLAIDAKGNRAEWRPTESQLARGPVDSCDVVGTQWTCLSRDTSSTASSQTVRFMSLTTPARPIRLAWTLATPQHGAWQIGMPKIAMEPGHRLDGGAPEQSPAAGSEAVSPEEDTVSSMSAAEPDERNATSFPAPWVAWTFADDVQPDWSTMSELEPLPVEQFYASWTGYLSTVDRAAVGRVGQWILRQRDAPQWEVSTRHDISVQNDTQHVRFSVQVNDPENVSRGRVVAAKVMSSTPSSTVGSSRYRVRLPQRAELLDWSYEAEGESPISPRTFLSKALSRATDGGDDDGLSTTTDGDPESDVPPADVALPPWTVSRIDGVTTLYLTSDQSSFQISVDAIVPHRGGSDPNELGLMTISKIASDTFQAASENAGPQADRQASEIRAAASRQQSHELQITRHVDTVVNWVHAVPSPRMDSGVSDAASLLADGEILVDRFQADGSVLDAFAAARFRTGKNDQPFDMDSRITLRWEEGRWTAQTDCLITSDYCPDYVDIALPTRWCESLRIEPHCVSSRQPTLDPAMQVLRLQLRRGPAGRSTGGSQSPPAGGDSQAEKSASDPAGGSSFEYTRAFRLVSRLAVSEVTRVSVPELRVMDADRHRIDVVVPTRLTNEQVRWRSNFAGPIEKPRWRIQPLPDTDSAASKKANEQASDAELSVYAVTSPRWSIDLETLPRTDRIARLLHADHCVLARPTDENLLLVSRFDVLPGDQPSLRLAVDSAVELQGVWAASRQADLRRVSSDSEDAESGAGDREVSLWEVSLPLSRLSQTVEVLVSVRRDSRDVLLPSLVGLSSDAARASVNWCQLPTTSTLSDRSIDQIIGGDRGHPSSVVVFHNDPQATALISSPLDPDKRIAWLASNVVKAIGATSDSLADRRDDEVAVWLKPWIARYQMLCQSAGRQIGDPDPPSREDTGPSESQTAGGIPPGDLLSWEEMDDFIVTQESRYFPDDSFISGDASATWSDYLAITKPPGYTDRWTFTWSKPRLPIQALAAQRLPVSEQTRQLVLRSGLFFIVASLLMIVALFPRRKPAQTADRNAKTPTTWRSVTLNPSLWLVVLSIIGLVLIPLPMALGLLAVALVLSASHTKHWIASQWNLSSRKNSQS</sequence>
<feature type="region of interest" description="Disordered" evidence="1">
    <location>
        <begin position="1130"/>
        <end position="1161"/>
    </location>
</feature>
<evidence type="ECO:0000256" key="3">
    <source>
        <dbReference type="SAM" id="SignalP"/>
    </source>
</evidence>
<proteinExistence type="predicted"/>
<comment type="caution">
    <text evidence="4">The sequence shown here is derived from an EMBL/GenBank/DDBJ whole genome shotgun (WGS) entry which is preliminary data.</text>
</comment>
<keyword evidence="2" id="KW-0472">Membrane</keyword>
<feature type="region of interest" description="Disordered" evidence="1">
    <location>
        <begin position="1615"/>
        <end position="1635"/>
    </location>
</feature>
<feature type="region of interest" description="Disordered" evidence="1">
    <location>
        <begin position="1002"/>
        <end position="1032"/>
    </location>
</feature>
<organism evidence="4 5">
    <name type="scientific">Allorhodopirellula solitaria</name>
    <dbReference type="NCBI Taxonomy" id="2527987"/>
    <lineage>
        <taxon>Bacteria</taxon>
        <taxon>Pseudomonadati</taxon>
        <taxon>Planctomycetota</taxon>
        <taxon>Planctomycetia</taxon>
        <taxon>Pirellulales</taxon>
        <taxon>Pirellulaceae</taxon>
        <taxon>Allorhodopirellula</taxon>
    </lineage>
</organism>
<feature type="region of interest" description="Disordered" evidence="1">
    <location>
        <begin position="664"/>
        <end position="717"/>
    </location>
</feature>
<keyword evidence="2" id="KW-0812">Transmembrane</keyword>
<feature type="compositionally biased region" description="Polar residues" evidence="1">
    <location>
        <begin position="876"/>
        <end position="885"/>
    </location>
</feature>
<feature type="region of interest" description="Disordered" evidence="1">
    <location>
        <begin position="2109"/>
        <end position="2133"/>
    </location>
</feature>
<feature type="transmembrane region" description="Helical" evidence="2">
    <location>
        <begin position="2786"/>
        <end position="2805"/>
    </location>
</feature>
<reference evidence="4 5" key="1">
    <citation type="submission" date="2019-02" db="EMBL/GenBank/DDBJ databases">
        <title>Deep-cultivation of Planctomycetes and their phenomic and genomic characterization uncovers novel biology.</title>
        <authorList>
            <person name="Wiegand S."/>
            <person name="Jogler M."/>
            <person name="Boedeker C."/>
            <person name="Pinto D."/>
            <person name="Vollmers J."/>
            <person name="Rivas-Marin E."/>
            <person name="Kohn T."/>
            <person name="Peeters S.H."/>
            <person name="Heuer A."/>
            <person name="Rast P."/>
            <person name="Oberbeckmann S."/>
            <person name="Bunk B."/>
            <person name="Jeske O."/>
            <person name="Meyerdierks A."/>
            <person name="Storesund J.E."/>
            <person name="Kallscheuer N."/>
            <person name="Luecker S."/>
            <person name="Lage O.M."/>
            <person name="Pohl T."/>
            <person name="Merkel B.J."/>
            <person name="Hornburger P."/>
            <person name="Mueller R.-W."/>
            <person name="Bruemmer F."/>
            <person name="Labrenz M."/>
            <person name="Spormann A.M."/>
            <person name="Op Den Camp H."/>
            <person name="Overmann J."/>
            <person name="Amann R."/>
            <person name="Jetten M.S.M."/>
            <person name="Mascher T."/>
            <person name="Medema M.H."/>
            <person name="Devos D.P."/>
            <person name="Kaster A.-K."/>
            <person name="Ovreas L."/>
            <person name="Rohde M."/>
            <person name="Galperin M.Y."/>
            <person name="Jogler C."/>
        </authorList>
    </citation>
    <scope>NUCLEOTIDE SEQUENCE [LARGE SCALE GENOMIC DNA]</scope>
    <source>
        <strain evidence="4 5">CA85</strain>
    </source>
</reference>
<feature type="region of interest" description="Disordered" evidence="1">
    <location>
        <begin position="820"/>
        <end position="847"/>
    </location>
</feature>
<feature type="compositionally biased region" description="Basic and acidic residues" evidence="1">
    <location>
        <begin position="64"/>
        <end position="76"/>
    </location>
</feature>
<keyword evidence="5" id="KW-1185">Reference proteome</keyword>
<evidence type="ECO:0000256" key="1">
    <source>
        <dbReference type="SAM" id="MobiDB-lite"/>
    </source>
</evidence>
<feature type="transmembrane region" description="Helical" evidence="2">
    <location>
        <begin position="1231"/>
        <end position="1256"/>
    </location>
</feature>
<accession>A0A5C5XR84</accession>
<dbReference type="EMBL" id="SJPK01000008">
    <property type="protein sequence ID" value="TWT65021.1"/>
    <property type="molecule type" value="Genomic_DNA"/>
</dbReference>
<dbReference type="Proteomes" id="UP000318053">
    <property type="component" value="Unassembled WGS sequence"/>
</dbReference>